<evidence type="ECO:0000313" key="2">
    <source>
        <dbReference type="EMBL" id="KAH3817884.1"/>
    </source>
</evidence>
<dbReference type="EMBL" id="JAIWYP010000005">
    <property type="protein sequence ID" value="KAH3817884.1"/>
    <property type="molecule type" value="Genomic_DNA"/>
</dbReference>
<reference evidence="2" key="2">
    <citation type="submission" date="2020-11" db="EMBL/GenBank/DDBJ databases">
        <authorList>
            <person name="McCartney M.A."/>
            <person name="Auch B."/>
            <person name="Kono T."/>
            <person name="Mallez S."/>
            <person name="Becker A."/>
            <person name="Gohl D.M."/>
            <person name="Silverstein K.A.T."/>
            <person name="Koren S."/>
            <person name="Bechman K.B."/>
            <person name="Herman A."/>
            <person name="Abrahante J.E."/>
            <person name="Garbe J."/>
        </authorList>
    </citation>
    <scope>NUCLEOTIDE SEQUENCE</scope>
    <source>
        <strain evidence="2">Duluth1</strain>
        <tissue evidence="2">Whole animal</tissue>
    </source>
</reference>
<organism evidence="2 3">
    <name type="scientific">Dreissena polymorpha</name>
    <name type="common">Zebra mussel</name>
    <name type="synonym">Mytilus polymorpha</name>
    <dbReference type="NCBI Taxonomy" id="45954"/>
    <lineage>
        <taxon>Eukaryota</taxon>
        <taxon>Metazoa</taxon>
        <taxon>Spiralia</taxon>
        <taxon>Lophotrochozoa</taxon>
        <taxon>Mollusca</taxon>
        <taxon>Bivalvia</taxon>
        <taxon>Autobranchia</taxon>
        <taxon>Heteroconchia</taxon>
        <taxon>Euheterodonta</taxon>
        <taxon>Imparidentia</taxon>
        <taxon>Neoheterodontei</taxon>
        <taxon>Myida</taxon>
        <taxon>Dreissenoidea</taxon>
        <taxon>Dreissenidae</taxon>
        <taxon>Dreissena</taxon>
    </lineage>
</organism>
<comment type="caution">
    <text evidence="2">The sequence shown here is derived from an EMBL/GenBank/DDBJ whole genome shotgun (WGS) entry which is preliminary data.</text>
</comment>
<protein>
    <submittedName>
        <fullName evidence="2">Uncharacterized protein</fullName>
    </submittedName>
</protein>
<proteinExistence type="predicted"/>
<dbReference type="AlphaFoldDB" id="A0A9D4GIM7"/>
<feature type="transmembrane region" description="Helical" evidence="1">
    <location>
        <begin position="12"/>
        <end position="32"/>
    </location>
</feature>
<reference evidence="2" key="1">
    <citation type="journal article" date="2019" name="bioRxiv">
        <title>The Genome of the Zebra Mussel, Dreissena polymorpha: A Resource for Invasive Species Research.</title>
        <authorList>
            <person name="McCartney M.A."/>
            <person name="Auch B."/>
            <person name="Kono T."/>
            <person name="Mallez S."/>
            <person name="Zhang Y."/>
            <person name="Obille A."/>
            <person name="Becker A."/>
            <person name="Abrahante J.E."/>
            <person name="Garbe J."/>
            <person name="Badalamenti J.P."/>
            <person name="Herman A."/>
            <person name="Mangelson H."/>
            <person name="Liachko I."/>
            <person name="Sullivan S."/>
            <person name="Sone E.D."/>
            <person name="Koren S."/>
            <person name="Silverstein K.A.T."/>
            <person name="Beckman K.B."/>
            <person name="Gohl D.M."/>
        </authorList>
    </citation>
    <scope>NUCLEOTIDE SEQUENCE</scope>
    <source>
        <strain evidence="2">Duluth1</strain>
        <tissue evidence="2">Whole animal</tissue>
    </source>
</reference>
<keyword evidence="3" id="KW-1185">Reference proteome</keyword>
<evidence type="ECO:0000256" key="1">
    <source>
        <dbReference type="SAM" id="Phobius"/>
    </source>
</evidence>
<keyword evidence="1" id="KW-1133">Transmembrane helix</keyword>
<name>A0A9D4GIM7_DREPO</name>
<gene>
    <name evidence="2" type="ORF">DPMN_119440</name>
</gene>
<keyword evidence="1" id="KW-0472">Membrane</keyword>
<accession>A0A9D4GIM7</accession>
<dbReference type="Proteomes" id="UP000828390">
    <property type="component" value="Unassembled WGS sequence"/>
</dbReference>
<evidence type="ECO:0000313" key="3">
    <source>
        <dbReference type="Proteomes" id="UP000828390"/>
    </source>
</evidence>
<sequence>MDQRVVPFDAQRALNLFGIFLVKSFLTLLLHLNQLARFGDIFSCHIAAGSCYKVRENPLHFGTLRRLRWALGVGRFRGRPFG</sequence>
<keyword evidence="1" id="KW-0812">Transmembrane</keyword>